<comment type="caution">
    <text evidence="1">The sequence shown here is derived from an EMBL/GenBank/DDBJ whole genome shotgun (WGS) entry which is preliminary data.</text>
</comment>
<evidence type="ECO:0000313" key="2">
    <source>
        <dbReference type="Proteomes" id="UP000023435"/>
    </source>
</evidence>
<protein>
    <submittedName>
        <fullName evidence="1">Uncharacterized protein</fullName>
    </submittedName>
</protein>
<name>A0A108U5Q5_9GAMM</name>
<dbReference type="AlphaFoldDB" id="A0A108U5Q5"/>
<reference evidence="1 2" key="1">
    <citation type="journal article" date="2014" name="Genome Announc.">
        <title>Draft Genome Sequence of Lysobacter capsici AZ78, a Bacterium Antagonistic to Plant-Pathogenic Oomycetes.</title>
        <authorList>
            <person name="Puopolo G."/>
            <person name="Sonego P."/>
            <person name="Engelen K."/>
            <person name="Pertot I."/>
        </authorList>
    </citation>
    <scope>NUCLEOTIDE SEQUENCE [LARGE SCALE GENOMIC DNA]</scope>
    <source>
        <strain evidence="1 2">AZ78</strain>
    </source>
</reference>
<organism evidence="1 2">
    <name type="scientific">Lysobacter capsici AZ78</name>
    <dbReference type="NCBI Taxonomy" id="1444315"/>
    <lineage>
        <taxon>Bacteria</taxon>
        <taxon>Pseudomonadati</taxon>
        <taxon>Pseudomonadota</taxon>
        <taxon>Gammaproteobacteria</taxon>
        <taxon>Lysobacterales</taxon>
        <taxon>Lysobacteraceae</taxon>
        <taxon>Lysobacter</taxon>
    </lineage>
</organism>
<proteinExistence type="predicted"/>
<accession>A0A108U5Q5</accession>
<gene>
    <name evidence="1" type="ORF">AZ78_0585</name>
</gene>
<sequence>MGRVLILQHRCVALAGVATCRFAGRMRGRTTLTGDVS</sequence>
<keyword evidence="2" id="KW-1185">Reference proteome</keyword>
<dbReference type="EMBL" id="JAJA02000001">
    <property type="protein sequence ID" value="KWS03039.1"/>
    <property type="molecule type" value="Genomic_DNA"/>
</dbReference>
<evidence type="ECO:0000313" key="1">
    <source>
        <dbReference type="EMBL" id="KWS03039.1"/>
    </source>
</evidence>
<dbReference type="Proteomes" id="UP000023435">
    <property type="component" value="Unassembled WGS sequence"/>
</dbReference>